<feature type="compositionally biased region" description="Basic and acidic residues" evidence="7">
    <location>
        <begin position="370"/>
        <end position="381"/>
    </location>
</feature>
<dbReference type="GO" id="GO:0000209">
    <property type="term" value="P:protein polyubiquitination"/>
    <property type="evidence" value="ECO:0007669"/>
    <property type="project" value="TreeGrafter"/>
</dbReference>
<dbReference type="Proteomes" id="UP000836404">
    <property type="component" value="Unassembled WGS sequence"/>
</dbReference>
<dbReference type="GO" id="GO:0061630">
    <property type="term" value="F:ubiquitin protein ligase activity"/>
    <property type="evidence" value="ECO:0007669"/>
    <property type="project" value="UniProtKB-EC"/>
</dbReference>
<accession>A0A9N8LTY3</accession>
<evidence type="ECO:0000313" key="9">
    <source>
        <dbReference type="Proteomes" id="UP000836404"/>
    </source>
</evidence>
<evidence type="ECO:0000256" key="5">
    <source>
        <dbReference type="ARBA" id="ARBA00023163"/>
    </source>
</evidence>
<dbReference type="AlphaFoldDB" id="A0A9N8LTY3"/>
<feature type="region of interest" description="Disordered" evidence="7">
    <location>
        <begin position="188"/>
        <end position="208"/>
    </location>
</feature>
<keyword evidence="6" id="KW-0863">Zinc-finger</keyword>
<dbReference type="EC" id="2.3.2.27" evidence="2"/>
<keyword evidence="4" id="KW-0805">Transcription regulation</keyword>
<keyword evidence="6" id="KW-0479">Metal-binding</keyword>
<feature type="region of interest" description="Disordered" evidence="7">
    <location>
        <begin position="295"/>
        <end position="343"/>
    </location>
</feature>
<dbReference type="InterPro" id="IPR013083">
    <property type="entry name" value="Znf_RING/FYVE/PHD"/>
</dbReference>
<feature type="compositionally biased region" description="Pro residues" evidence="7">
    <location>
        <begin position="322"/>
        <end position="331"/>
    </location>
</feature>
<organism evidence="8 9">
    <name type="scientific">Tilletia laevis</name>
    <dbReference type="NCBI Taxonomy" id="157183"/>
    <lineage>
        <taxon>Eukaryota</taxon>
        <taxon>Fungi</taxon>
        <taxon>Dikarya</taxon>
        <taxon>Basidiomycota</taxon>
        <taxon>Ustilaginomycotina</taxon>
        <taxon>Exobasidiomycetes</taxon>
        <taxon>Tilletiales</taxon>
        <taxon>Tilletiaceae</taxon>
        <taxon>Tilletia</taxon>
    </lineage>
</organism>
<dbReference type="PROSITE" id="PS50089">
    <property type="entry name" value="ZF_RING_2"/>
    <property type="match status" value="1"/>
</dbReference>
<keyword evidence="3" id="KW-0808">Transferase</keyword>
<evidence type="ECO:0000256" key="3">
    <source>
        <dbReference type="ARBA" id="ARBA00022679"/>
    </source>
</evidence>
<feature type="region of interest" description="Disordered" evidence="7">
    <location>
        <begin position="1"/>
        <end position="20"/>
    </location>
</feature>
<evidence type="ECO:0000256" key="4">
    <source>
        <dbReference type="ARBA" id="ARBA00023015"/>
    </source>
</evidence>
<dbReference type="SMART" id="SM00184">
    <property type="entry name" value="RING"/>
    <property type="match status" value="1"/>
</dbReference>
<dbReference type="PANTHER" id="PTHR46077">
    <property type="entry name" value="E3 UBIQUITIN-PROTEIN LIGASE TOPORS"/>
    <property type="match status" value="1"/>
</dbReference>
<keyword evidence="5" id="KW-0804">Transcription</keyword>
<reference evidence="8 9" key="1">
    <citation type="submission" date="2020-10" db="EMBL/GenBank/DDBJ databases">
        <authorList>
            <person name="Sedaghatjoo S."/>
        </authorList>
    </citation>
    <scope>NUCLEOTIDE SEQUENCE [LARGE SCALE GENOMIC DNA]</scope>
    <source>
        <strain evidence="8 9">LLFL</strain>
    </source>
</reference>
<evidence type="ECO:0000256" key="7">
    <source>
        <dbReference type="SAM" id="MobiDB-lite"/>
    </source>
</evidence>
<name>A0A9N8LTY3_9BASI</name>
<comment type="catalytic activity">
    <reaction evidence="1">
        <text>S-ubiquitinyl-[E2 ubiquitin-conjugating enzyme]-L-cysteine + [acceptor protein]-L-lysine = [E2 ubiquitin-conjugating enzyme]-L-cysteine + N(6)-ubiquitinyl-[acceptor protein]-L-lysine.</text>
        <dbReference type="EC" id="2.3.2.27"/>
    </reaction>
</comment>
<comment type="caution">
    <text evidence="8">The sequence shown here is derived from an EMBL/GenBank/DDBJ whole genome shotgun (WGS) entry which is preliminary data.</text>
</comment>
<gene>
    <name evidence="8" type="ORF">JKILLFL_G6542</name>
</gene>
<dbReference type="EMBL" id="CAJHJF010005493">
    <property type="protein sequence ID" value="CAD6950469.1"/>
    <property type="molecule type" value="Genomic_DNA"/>
</dbReference>
<dbReference type="InterPro" id="IPR001841">
    <property type="entry name" value="Znf_RING"/>
</dbReference>
<keyword evidence="9" id="KW-1185">Reference proteome</keyword>
<feature type="region of interest" description="Disordered" evidence="7">
    <location>
        <begin position="102"/>
        <end position="127"/>
    </location>
</feature>
<dbReference type="GO" id="GO:0006513">
    <property type="term" value="P:protein monoubiquitination"/>
    <property type="evidence" value="ECO:0007669"/>
    <property type="project" value="TreeGrafter"/>
</dbReference>
<evidence type="ECO:0000256" key="1">
    <source>
        <dbReference type="ARBA" id="ARBA00000900"/>
    </source>
</evidence>
<dbReference type="SUPFAM" id="SSF57850">
    <property type="entry name" value="RING/U-box"/>
    <property type="match status" value="1"/>
</dbReference>
<sequence length="486" mass="54443">MNPKRRRLSAAVERQGKEEEEDLDAQSATLCIICLTDRALDQTLLPACSHSQYCFLCIVGWATLPRPSHASSSSSVPSCPLCKTPIGPYVLHHLRAKDDAKLWRRRGRGRRTPSSQQQRHEEDPDDSLERTLAFRRRLYTHLSGSGRGDSTAPTVGVSNWSPAVLQSRALAFLRRELLLFPHLHALDSEPPQQHDVQPGRRRETSSKTPSLSFVTTYIFSLLQTLDLRSETMTRLLAEFLCPQGSSTSASAPTSISTVAELFAHELASWLRSPYRRLEHWDRSEWLQYDFSGVATSSRNQPQPPNHASIRKPDQSRSLHRLSPPPEEPQVRPPTSAVDRKEEVRDLRTRLLDRLEAERLLAQSHLATRLPQEDPSFRDDNNNQRFPSEPEAEAEGTDGGVDADKEARLKEVLRARMAERKRASSNTSAVVEPRRSDEEQVQSGSHAADGAGEDVDVDVDREGLLRKMLRCRSKALAGSGSAPDIIT</sequence>
<evidence type="ECO:0000256" key="2">
    <source>
        <dbReference type="ARBA" id="ARBA00012483"/>
    </source>
</evidence>
<dbReference type="GO" id="GO:0008270">
    <property type="term" value="F:zinc ion binding"/>
    <property type="evidence" value="ECO:0007669"/>
    <property type="project" value="UniProtKB-KW"/>
</dbReference>
<keyword evidence="6" id="KW-0862">Zinc</keyword>
<feature type="region of interest" description="Disordered" evidence="7">
    <location>
        <begin position="365"/>
        <end position="404"/>
    </location>
</feature>
<dbReference type="PANTHER" id="PTHR46077:SF1">
    <property type="entry name" value="TOP1 BINDING ARGININE_SERINE RICH PROTEIN, E3 UBIQUITIN LIGASE"/>
    <property type="match status" value="1"/>
</dbReference>
<protein>
    <recommendedName>
        <fullName evidence="2">RING-type E3 ubiquitin transferase</fullName>
        <ecNumber evidence="2">2.3.2.27</ecNumber>
    </recommendedName>
</protein>
<evidence type="ECO:0000313" key="8">
    <source>
        <dbReference type="EMBL" id="CAD6950469.1"/>
    </source>
</evidence>
<dbReference type="Gene3D" id="3.30.40.10">
    <property type="entry name" value="Zinc/RING finger domain, C3HC4 (zinc finger)"/>
    <property type="match status" value="1"/>
</dbReference>
<proteinExistence type="predicted"/>
<evidence type="ECO:0000256" key="6">
    <source>
        <dbReference type="PROSITE-ProRule" id="PRU00175"/>
    </source>
</evidence>
<feature type="region of interest" description="Disordered" evidence="7">
    <location>
        <begin position="416"/>
        <end position="456"/>
    </location>
</feature>